<reference evidence="7 8" key="1">
    <citation type="submission" date="2013-11" db="EMBL/GenBank/DDBJ databases">
        <title>Genome sequencing of Stegodyphus mimosarum.</title>
        <authorList>
            <person name="Bechsgaard J."/>
        </authorList>
    </citation>
    <scope>NUCLEOTIDE SEQUENCE [LARGE SCALE GENOMIC DNA]</scope>
</reference>
<dbReference type="InterPro" id="IPR050726">
    <property type="entry name" value="mGluR"/>
</dbReference>
<sequence length="175" mass="20173">MHKTNARVVVLFADKQLAKNVMAAAKRNKDAFNRFVWIGSEAWGGRNYVVEGHEKVVEGAITVSSLLRPLTGFDEHFKLLTPENNVENPWFPEFWEEYFKCKLQDFDQTPYNKQFRKWCSEHKISESNGYVQTPALHFVRDAAYAFAHALSSIHSTKCKNKPGLCDEMKTIDGRE</sequence>
<dbReference type="Pfam" id="PF01094">
    <property type="entry name" value="ANF_receptor"/>
    <property type="match status" value="1"/>
</dbReference>
<dbReference type="Gene3D" id="3.40.50.2300">
    <property type="match status" value="2"/>
</dbReference>
<evidence type="ECO:0000256" key="5">
    <source>
        <dbReference type="ARBA" id="ARBA00023180"/>
    </source>
</evidence>
<evidence type="ECO:0000256" key="1">
    <source>
        <dbReference type="ARBA" id="ARBA00004370"/>
    </source>
</evidence>
<evidence type="ECO:0000313" key="8">
    <source>
        <dbReference type="Proteomes" id="UP000054359"/>
    </source>
</evidence>
<dbReference type="STRING" id="407821.A0A087SZQ5"/>
<evidence type="ECO:0000256" key="2">
    <source>
        <dbReference type="ARBA" id="ARBA00022692"/>
    </source>
</evidence>
<evidence type="ECO:0000256" key="4">
    <source>
        <dbReference type="ARBA" id="ARBA00023136"/>
    </source>
</evidence>
<dbReference type="OrthoDB" id="425344at2759"/>
<feature type="non-terminal residue" evidence="7">
    <location>
        <position position="175"/>
    </location>
</feature>
<protein>
    <submittedName>
        <fullName evidence="7">Metabotropic glutamate receptor 3</fullName>
    </submittedName>
</protein>
<feature type="domain" description="Receptor ligand binding region" evidence="6">
    <location>
        <begin position="4"/>
        <end position="173"/>
    </location>
</feature>
<proteinExistence type="predicted"/>
<keyword evidence="8" id="KW-1185">Reference proteome</keyword>
<keyword evidence="3" id="KW-1133">Transmembrane helix</keyword>
<dbReference type="GO" id="GO:0016020">
    <property type="term" value="C:membrane"/>
    <property type="evidence" value="ECO:0007669"/>
    <property type="project" value="UniProtKB-SubCell"/>
</dbReference>
<dbReference type="InterPro" id="IPR001828">
    <property type="entry name" value="ANF_lig-bd_rcpt"/>
</dbReference>
<dbReference type="EMBL" id="KK112708">
    <property type="protein sequence ID" value="KFM58344.1"/>
    <property type="molecule type" value="Genomic_DNA"/>
</dbReference>
<dbReference type="OMA" id="AGEDDIW"/>
<keyword evidence="5" id="KW-0325">Glycoprotein</keyword>
<accession>A0A087SZQ5</accession>
<keyword evidence="7" id="KW-0675">Receptor</keyword>
<evidence type="ECO:0000259" key="6">
    <source>
        <dbReference type="Pfam" id="PF01094"/>
    </source>
</evidence>
<organism evidence="7 8">
    <name type="scientific">Stegodyphus mimosarum</name>
    <name type="common">African social velvet spider</name>
    <dbReference type="NCBI Taxonomy" id="407821"/>
    <lineage>
        <taxon>Eukaryota</taxon>
        <taxon>Metazoa</taxon>
        <taxon>Ecdysozoa</taxon>
        <taxon>Arthropoda</taxon>
        <taxon>Chelicerata</taxon>
        <taxon>Arachnida</taxon>
        <taxon>Araneae</taxon>
        <taxon>Araneomorphae</taxon>
        <taxon>Entelegynae</taxon>
        <taxon>Eresoidea</taxon>
        <taxon>Eresidae</taxon>
        <taxon>Stegodyphus</taxon>
    </lineage>
</organism>
<name>A0A087SZQ5_STEMI</name>
<comment type="subcellular location">
    <subcellularLocation>
        <location evidence="1">Membrane</location>
    </subcellularLocation>
</comment>
<keyword evidence="2" id="KW-0812">Transmembrane</keyword>
<dbReference type="Proteomes" id="UP000054359">
    <property type="component" value="Unassembled WGS sequence"/>
</dbReference>
<gene>
    <name evidence="7" type="ORF">X975_04269</name>
</gene>
<keyword evidence="4" id="KW-0472">Membrane</keyword>
<dbReference type="SUPFAM" id="SSF53822">
    <property type="entry name" value="Periplasmic binding protein-like I"/>
    <property type="match status" value="1"/>
</dbReference>
<dbReference type="AlphaFoldDB" id="A0A087SZQ5"/>
<dbReference type="InterPro" id="IPR028082">
    <property type="entry name" value="Peripla_BP_I"/>
</dbReference>
<evidence type="ECO:0000256" key="3">
    <source>
        <dbReference type="ARBA" id="ARBA00022989"/>
    </source>
</evidence>
<dbReference type="PANTHER" id="PTHR24060">
    <property type="entry name" value="METABOTROPIC GLUTAMATE RECEPTOR"/>
    <property type="match status" value="1"/>
</dbReference>
<evidence type="ECO:0000313" key="7">
    <source>
        <dbReference type="EMBL" id="KFM58344.1"/>
    </source>
</evidence>